<reference evidence="7" key="2">
    <citation type="submission" date="2019-09" db="UniProtKB">
        <authorList>
            <consortium name="WormBaseParasite"/>
        </authorList>
    </citation>
    <scope>IDENTIFICATION</scope>
</reference>
<dbReference type="GO" id="GO:0008168">
    <property type="term" value="F:methyltransferase activity"/>
    <property type="evidence" value="ECO:0007669"/>
    <property type="project" value="UniProtKB-KW"/>
</dbReference>
<dbReference type="InterPro" id="IPR038459">
    <property type="entry name" value="MT_TRM10-typ_sf"/>
</dbReference>
<evidence type="ECO:0000256" key="2">
    <source>
        <dbReference type="ARBA" id="ARBA00022679"/>
    </source>
</evidence>
<dbReference type="Gene3D" id="3.40.1280.30">
    <property type="match status" value="1"/>
</dbReference>
<dbReference type="PANTHER" id="PTHR13563">
    <property type="entry name" value="TRNA (GUANINE-9-) METHYLTRANSFERASE"/>
    <property type="match status" value="1"/>
</dbReference>
<dbReference type="PANTHER" id="PTHR13563:SF12">
    <property type="entry name" value="PROTEIN CBG09110"/>
    <property type="match status" value="1"/>
</dbReference>
<dbReference type="GO" id="GO:0070131">
    <property type="term" value="P:positive regulation of mitochondrial translation"/>
    <property type="evidence" value="ECO:0007669"/>
    <property type="project" value="TreeGrafter"/>
</dbReference>
<dbReference type="GO" id="GO:0005739">
    <property type="term" value="C:mitochondrion"/>
    <property type="evidence" value="ECO:0007669"/>
    <property type="project" value="TreeGrafter"/>
</dbReference>
<sequence>MGTFVPKSLSDDDWFRILNTTETVAERVSFLEFVAVKQRREEKDRMKKNEKFERGEMGYGPDLYQLINNPMRNRKKINITQGSRVLSTLRVDEAPKIAFDLQYMFKEKPRIQSELGNQMQYVISVSLLCIASIFFLEKIGWKCVGFYGGQYTHQTVLPDFTNKSVKETFPDKDVVYISRHARDVLDGPLDVGAIALCASMDTAREALGAARRGRMRAVRLPIQRYVKWQKGPMYLPFPNIMRIFREVHVNGGDWESALLKNISKRHLLTPEEQETQAQLERTNRRKTRLREKTELIRTIQEATGHL</sequence>
<evidence type="ECO:0000256" key="3">
    <source>
        <dbReference type="ARBA" id="ARBA00022691"/>
    </source>
</evidence>
<dbReference type="GO" id="GO:0000049">
    <property type="term" value="F:tRNA binding"/>
    <property type="evidence" value="ECO:0007669"/>
    <property type="project" value="TreeGrafter"/>
</dbReference>
<dbReference type="GO" id="GO:0097745">
    <property type="term" value="P:mitochondrial tRNA 5'-end processing"/>
    <property type="evidence" value="ECO:0007669"/>
    <property type="project" value="TreeGrafter"/>
</dbReference>
<dbReference type="Proteomes" id="UP000050761">
    <property type="component" value="Unassembled WGS sequence"/>
</dbReference>
<evidence type="ECO:0000313" key="5">
    <source>
        <dbReference type="EMBL" id="VDO74194.1"/>
    </source>
</evidence>
<keyword evidence="3" id="KW-0949">S-adenosyl-L-methionine</keyword>
<dbReference type="InterPro" id="IPR007356">
    <property type="entry name" value="tRNA_m1G_MeTrfase_euk"/>
</dbReference>
<dbReference type="WBParaSite" id="HPBE_0000793201-mRNA-1">
    <property type="protein sequence ID" value="HPBE_0000793201-mRNA-1"/>
    <property type="gene ID" value="HPBE_0000793201"/>
</dbReference>
<dbReference type="InterPro" id="IPR028564">
    <property type="entry name" value="MT_TRM10-typ"/>
</dbReference>
<proteinExistence type="predicted"/>
<protein>
    <submittedName>
        <fullName evidence="7">SAM-dependent MTase TRM10-type domain-containing protein</fullName>
    </submittedName>
</protein>
<organism evidence="6 7">
    <name type="scientific">Heligmosomoides polygyrus</name>
    <name type="common">Parasitic roundworm</name>
    <dbReference type="NCBI Taxonomy" id="6339"/>
    <lineage>
        <taxon>Eukaryota</taxon>
        <taxon>Metazoa</taxon>
        <taxon>Ecdysozoa</taxon>
        <taxon>Nematoda</taxon>
        <taxon>Chromadorea</taxon>
        <taxon>Rhabditida</taxon>
        <taxon>Rhabditina</taxon>
        <taxon>Rhabditomorpha</taxon>
        <taxon>Strongyloidea</taxon>
        <taxon>Heligmosomidae</taxon>
        <taxon>Heligmosomoides</taxon>
    </lineage>
</organism>
<dbReference type="EMBL" id="UZAH01026010">
    <property type="protein sequence ID" value="VDO74194.1"/>
    <property type="molecule type" value="Genomic_DNA"/>
</dbReference>
<keyword evidence="2" id="KW-0808">Transferase</keyword>
<feature type="domain" description="SAM-dependent MTase TRM10-type" evidence="4">
    <location>
        <begin position="81"/>
        <end position="269"/>
    </location>
</feature>
<name>A0A183FL44_HELPZ</name>
<dbReference type="OrthoDB" id="9976048at2759"/>
<dbReference type="PROSITE" id="PS51675">
    <property type="entry name" value="SAM_MT_TRM10"/>
    <property type="match status" value="1"/>
</dbReference>
<dbReference type="GO" id="GO:0032259">
    <property type="term" value="P:methylation"/>
    <property type="evidence" value="ECO:0007669"/>
    <property type="project" value="UniProtKB-KW"/>
</dbReference>
<accession>A0A3P7YQS8</accession>
<evidence type="ECO:0000259" key="4">
    <source>
        <dbReference type="PROSITE" id="PS51675"/>
    </source>
</evidence>
<evidence type="ECO:0000313" key="7">
    <source>
        <dbReference type="WBParaSite" id="HPBE_0000793201-mRNA-1"/>
    </source>
</evidence>
<keyword evidence="6" id="KW-1185">Reference proteome</keyword>
<keyword evidence="1" id="KW-0489">Methyltransferase</keyword>
<evidence type="ECO:0000256" key="1">
    <source>
        <dbReference type="ARBA" id="ARBA00022603"/>
    </source>
</evidence>
<evidence type="ECO:0000313" key="6">
    <source>
        <dbReference type="Proteomes" id="UP000050761"/>
    </source>
</evidence>
<reference evidence="5 6" key="1">
    <citation type="submission" date="2018-11" db="EMBL/GenBank/DDBJ databases">
        <authorList>
            <consortium name="Pathogen Informatics"/>
        </authorList>
    </citation>
    <scope>NUCLEOTIDE SEQUENCE [LARGE SCALE GENOMIC DNA]</scope>
</reference>
<accession>A0A183FL44</accession>
<dbReference type="GO" id="GO:0005654">
    <property type="term" value="C:nucleoplasm"/>
    <property type="evidence" value="ECO:0007669"/>
    <property type="project" value="TreeGrafter"/>
</dbReference>
<gene>
    <name evidence="5" type="ORF">HPBE_LOCUS7933</name>
</gene>
<dbReference type="AlphaFoldDB" id="A0A183FL44"/>